<keyword evidence="3" id="KW-0411">Iron-sulfur</keyword>
<dbReference type="EMBL" id="CP003532">
    <property type="protein sequence ID" value="AFK08292.1"/>
    <property type="molecule type" value="Genomic_DNA"/>
</dbReference>
<keyword evidence="6" id="KW-1185">Reference proteome</keyword>
<dbReference type="GeneID" id="87108392"/>
<dbReference type="GO" id="GO:0051536">
    <property type="term" value="F:iron-sulfur cluster binding"/>
    <property type="evidence" value="ECO:0007669"/>
    <property type="project" value="UniProtKB-KW"/>
</dbReference>
<protein>
    <submittedName>
        <fullName evidence="5">DNA repair photolyase</fullName>
    </submittedName>
</protein>
<reference evidence="5 6" key="1">
    <citation type="journal article" date="2012" name="Genome Biol. Evol.">
        <title>Genome Sequence of the Mesophilic Thermotogales Bacterium Mesotoga prima MesG1.Ag.4.2 Reveals the Largest Thermotogales Genome To Date.</title>
        <authorList>
            <person name="Zhaxybayeva O."/>
            <person name="Swithers K.S."/>
            <person name="Foght J."/>
            <person name="Green A.G."/>
            <person name="Bruce D."/>
            <person name="Detter C."/>
            <person name="Han S."/>
            <person name="Teshima H."/>
            <person name="Han J."/>
            <person name="Woyke T."/>
            <person name="Pitluck S."/>
            <person name="Nolan M."/>
            <person name="Ivanova N."/>
            <person name="Pati A."/>
            <person name="Land M.L."/>
            <person name="Dlutek M."/>
            <person name="Doolittle W.F."/>
            <person name="Noll K.M."/>
            <person name="Nesbo C.L."/>
        </authorList>
    </citation>
    <scope>NUCLEOTIDE SEQUENCE [LARGE SCALE GENOMIC DNA]</scope>
    <source>
        <strain evidence="6">mesG1.Ag.4.2</strain>
    </source>
</reference>
<dbReference type="SFLD" id="SFLDS00029">
    <property type="entry name" value="Radical_SAM"/>
    <property type="match status" value="1"/>
</dbReference>
<dbReference type="Proteomes" id="UP000002881">
    <property type="component" value="Chromosome"/>
</dbReference>
<feature type="domain" description="Radical SAM core" evidence="4">
    <location>
        <begin position="23"/>
        <end position="178"/>
    </location>
</feature>
<evidence type="ECO:0000256" key="1">
    <source>
        <dbReference type="ARBA" id="ARBA00022723"/>
    </source>
</evidence>
<sequence length="243" mass="28176">MVEEILARRALTKSNIPLTDFTINPYVGCSVGCIYCFAKFIGSFKDYGGVWGRDVRVRKNLTSLLKREIIRHPKRPVFLSTTCDPYQQLEKRYEITRAILRILVSHRVPVYLMTKSALIRRDLDLLQTAEGEAKVLVTITTDREDVRKVLEPGSSSFEERLETIDLLRDNGIQTGAFVGPVLPMNATRVALELSKRVEEVHLDPLNYSFQVKNIFLKFGWQSWLEKYTFQEVEKEFRKHLHLI</sequence>
<dbReference type="AlphaFoldDB" id="I2F8N9"/>
<keyword evidence="2" id="KW-0408">Iron</keyword>
<keyword evidence="1" id="KW-0479">Metal-binding</keyword>
<accession>I2F8N9</accession>
<dbReference type="SUPFAM" id="SSF102114">
    <property type="entry name" value="Radical SAM enzymes"/>
    <property type="match status" value="1"/>
</dbReference>
<gene>
    <name evidence="5" type="ORF">Theba_2693</name>
</gene>
<name>I2F8N9_9BACT</name>
<dbReference type="InterPro" id="IPR058240">
    <property type="entry name" value="rSAM_sf"/>
</dbReference>
<evidence type="ECO:0000313" key="6">
    <source>
        <dbReference type="Proteomes" id="UP000002881"/>
    </source>
</evidence>
<dbReference type="PANTHER" id="PTHR43432">
    <property type="entry name" value="SLR0285 PROTEIN"/>
    <property type="match status" value="1"/>
</dbReference>
<dbReference type="Pfam" id="PF04055">
    <property type="entry name" value="Radical_SAM"/>
    <property type="match status" value="1"/>
</dbReference>
<dbReference type="HOGENOM" id="CLU_015525_2_2_0"/>
<keyword evidence="5" id="KW-0456">Lyase</keyword>
<dbReference type="SFLD" id="SFLDG01084">
    <property type="entry name" value="Uncharacterised_Radical_SAM_Su"/>
    <property type="match status" value="1"/>
</dbReference>
<dbReference type="PANTHER" id="PTHR43432:SF3">
    <property type="entry name" value="SLR0285 PROTEIN"/>
    <property type="match status" value="1"/>
</dbReference>
<dbReference type="GO" id="GO:0016829">
    <property type="term" value="F:lyase activity"/>
    <property type="evidence" value="ECO:0007669"/>
    <property type="project" value="UniProtKB-KW"/>
</dbReference>
<dbReference type="InterPro" id="IPR007197">
    <property type="entry name" value="rSAM"/>
</dbReference>
<evidence type="ECO:0000313" key="5">
    <source>
        <dbReference type="EMBL" id="AFK08292.1"/>
    </source>
</evidence>
<dbReference type="RefSeq" id="WP_014731987.1">
    <property type="nucleotide sequence ID" value="NC_017934.1"/>
</dbReference>
<organism evidence="5 6">
    <name type="scientific">Mesotoga prima MesG1.Ag.4.2</name>
    <dbReference type="NCBI Taxonomy" id="660470"/>
    <lineage>
        <taxon>Bacteria</taxon>
        <taxon>Thermotogati</taxon>
        <taxon>Thermotogota</taxon>
        <taxon>Thermotogae</taxon>
        <taxon>Kosmotogales</taxon>
        <taxon>Kosmotogaceae</taxon>
        <taxon>Mesotoga</taxon>
    </lineage>
</organism>
<dbReference type="GO" id="GO:0046872">
    <property type="term" value="F:metal ion binding"/>
    <property type="evidence" value="ECO:0007669"/>
    <property type="project" value="UniProtKB-KW"/>
</dbReference>
<dbReference type="Gene3D" id="3.80.30.30">
    <property type="match status" value="1"/>
</dbReference>
<dbReference type="InterPro" id="IPR040086">
    <property type="entry name" value="MJ0683-like"/>
</dbReference>
<evidence type="ECO:0000256" key="2">
    <source>
        <dbReference type="ARBA" id="ARBA00023004"/>
    </source>
</evidence>
<proteinExistence type="predicted"/>
<dbReference type="CDD" id="cd01335">
    <property type="entry name" value="Radical_SAM"/>
    <property type="match status" value="1"/>
</dbReference>
<dbReference type="eggNOG" id="COG1533">
    <property type="taxonomic scope" value="Bacteria"/>
</dbReference>
<evidence type="ECO:0000259" key="4">
    <source>
        <dbReference type="Pfam" id="PF04055"/>
    </source>
</evidence>
<dbReference type="STRING" id="660470.Theba_2693"/>
<evidence type="ECO:0000256" key="3">
    <source>
        <dbReference type="ARBA" id="ARBA00023014"/>
    </source>
</evidence>
<dbReference type="KEGG" id="mpg:Theba_2693"/>